<name>A0A093V7A0_TALMA</name>
<sequence length="249" mass="27730">MSAAIEPSGQRYALFIKPIEVELEKYINTSDYHPTNSQLAQFERNCALLKPAPDLASIPLTSRKRYTSAQSNIQKLYEELDADLFILCTLATPKTKLASFDSSWISKLSNWWNPTPTPSRLSGVALELYIASKIQTHDEPSQALEVLSNDTNDSGLLKTTQTQSQIVVNASLEGVANVFGENMSYAVRKITVPNDGAHVLKAAVTMEFPDFNLVDCVMMLEIIPDYVEHLVRDLFGIEVETADVQYIQP</sequence>
<accession>A0A093V7A0</accession>
<reference evidence="1" key="2">
    <citation type="journal article" date="2014" name="PLoS Genet.">
        <title>Signature gene expression reveals novel clues to the molecular mechanisms of dimorphic transition in Penicillium marneffei.</title>
        <authorList>
            <person name="Yang E."/>
            <person name="Wang G."/>
            <person name="Cai J."/>
            <person name="Woo P.C."/>
            <person name="Lau S.K."/>
            <person name="Yuen K.-Y."/>
            <person name="Chow W.-N."/>
            <person name="Lin X."/>
        </authorList>
    </citation>
    <scope>NUCLEOTIDE SEQUENCE</scope>
    <source>
        <strain evidence="1">PM1</strain>
    </source>
</reference>
<proteinExistence type="predicted"/>
<protein>
    <submittedName>
        <fullName evidence="1">Uncharacterized protein</fullName>
    </submittedName>
</protein>
<gene>
    <name evidence="1" type="ORF">GQ26_0430630</name>
</gene>
<reference key="1">
    <citation type="journal article" date="2014" name="PLoS Genet.">
        <title>Signature Gene Expression Reveals Novel Clues to the Molecular Mechanisms of Dimorphic Transition in Penicillium marneffei.</title>
        <authorList>
            <person name="Yang E."/>
            <person name="Wang G."/>
            <person name="Cai J."/>
            <person name="Woo P.C."/>
            <person name="Lau S.K."/>
            <person name="Yuen K.-Y."/>
            <person name="Chow W.-N."/>
            <person name="Lin X."/>
        </authorList>
    </citation>
    <scope>NUCLEOTIDE SEQUENCE [LARGE SCALE GENOMIC DNA]</scope>
    <source>
        <strain>PM1</strain>
    </source>
</reference>
<dbReference type="EMBL" id="JPOX01000043">
    <property type="protein sequence ID" value="KFX42581.1"/>
    <property type="molecule type" value="Genomic_DNA"/>
</dbReference>
<dbReference type="AlphaFoldDB" id="A0A093V7A0"/>
<organism evidence="1">
    <name type="scientific">Talaromyces marneffei PM1</name>
    <dbReference type="NCBI Taxonomy" id="1077442"/>
    <lineage>
        <taxon>Eukaryota</taxon>
        <taxon>Fungi</taxon>
        <taxon>Dikarya</taxon>
        <taxon>Ascomycota</taxon>
        <taxon>Pezizomycotina</taxon>
        <taxon>Eurotiomycetes</taxon>
        <taxon>Eurotiomycetidae</taxon>
        <taxon>Eurotiales</taxon>
        <taxon>Trichocomaceae</taxon>
        <taxon>Talaromyces</taxon>
        <taxon>Talaromyces sect. Talaromyces</taxon>
    </lineage>
</organism>
<evidence type="ECO:0000313" key="1">
    <source>
        <dbReference type="EMBL" id="KFX42581.1"/>
    </source>
</evidence>
<dbReference type="HOGENOM" id="CLU_1116378_0_0_1"/>
<comment type="caution">
    <text evidence="1">The sequence shown here is derived from an EMBL/GenBank/DDBJ whole genome shotgun (WGS) entry which is preliminary data.</text>
</comment>